<protein>
    <submittedName>
        <fullName evidence="2">Uncharacterized protein</fullName>
    </submittedName>
</protein>
<keyword evidence="1" id="KW-0175">Coiled coil</keyword>
<dbReference type="AlphaFoldDB" id="A0AA39QPQ1"/>
<dbReference type="Proteomes" id="UP001166286">
    <property type="component" value="Unassembled WGS sequence"/>
</dbReference>
<evidence type="ECO:0000313" key="2">
    <source>
        <dbReference type="EMBL" id="KAK0506852.1"/>
    </source>
</evidence>
<gene>
    <name evidence="2" type="ORF">JMJ35_010706</name>
</gene>
<accession>A0AA39QPQ1</accession>
<evidence type="ECO:0000313" key="3">
    <source>
        <dbReference type="Proteomes" id="UP001166286"/>
    </source>
</evidence>
<reference evidence="2" key="1">
    <citation type="submission" date="2023-03" db="EMBL/GenBank/DDBJ databases">
        <title>Complete genome of Cladonia borealis.</title>
        <authorList>
            <person name="Park H."/>
        </authorList>
    </citation>
    <scope>NUCLEOTIDE SEQUENCE</scope>
    <source>
        <strain evidence="2">ANT050790</strain>
    </source>
</reference>
<comment type="caution">
    <text evidence="2">The sequence shown here is derived from an EMBL/GenBank/DDBJ whole genome shotgun (WGS) entry which is preliminary data.</text>
</comment>
<proteinExistence type="predicted"/>
<sequence length="943" mass="108945">MDKPSETPTCGQLAVNQEHIITALRRDAYYDSLVSYLRSNWVHVPFEQQQIYRLLCKLLLKQGKVGVQSRKHAFQIIGTSRDLETYFVEYAMIEDLADLYLRQERPADGFELLLEYGLLERALDMFLNHVSRINVPEKTILKILDYVWAGHYFVQSTTPIKQESPEIFATCKSYTVKSRNSQWEFVSSIKSHPSGHCRHGPLLADIEDPTIRYFRGLLEMLRVDDIISLIHFDKIPLNIFGESVKILVKCLTGNSVHGWTAMLLLAGIWQRNGTTNQYTILAWSPLSEQARNSWRTNSASLVKVWIRSKTATAFLTLHAVAKDLWKTKWPTHCLTHLARGSCSQIGRDQSCTRHHKSQPINRNDCRLFIKDLLRLNKIFCNLAPLYYTYSMPKDFQQKYLGIRRYWLERLVRALTYISSIDQDASIILHFHSRLFHEKRSVVTSALEELLYFRLREDWINQVNFSWLLEQIRFAQTNTWSFQVQHSRALLSKLAPSGREGSIKNIIGRLHLLQENAGGLHHRDFRTNFKAFLLGFDDLQISEFSNMHAVTGTLESLAVYLILMTCPMAYVVKRSWVSLHMPALIGHIERAKWLDILDVEILRECLIDLVNGFIRLLWRVDQGVEDDSFAFSYGGRAYPRETLQQRNAELLAIALINVADYEPKPPGFLQAWRSFQEVLTYPSVNLKELQHETIDELGQKIALSLVKYGNKNKLQLVTKDSSQAHHFRYLHLEPEVERRSMSDIRLRLPRRDSMQLSPTKPSWIPLKREPTSLSEKDSYTTTRDKPICCTTTEFQALTKNSAMVETMFTEAVTTTTDPAIRNYLLSEGIIVYSRVVTLQHSQSRQLEHVLRLVEDANLSDDSSYENMDKSLGEARQLGKVLEDQVKRMSTKALIQHVEKRDLVELRRVIEAVQTTLDAAERDLSRLTSSVSRLSVGRRRSWPGT</sequence>
<feature type="coiled-coil region" evidence="1">
    <location>
        <begin position="901"/>
        <end position="928"/>
    </location>
</feature>
<name>A0AA39QPQ1_9LECA</name>
<dbReference type="EMBL" id="JAFEKC020000027">
    <property type="protein sequence ID" value="KAK0506852.1"/>
    <property type="molecule type" value="Genomic_DNA"/>
</dbReference>
<evidence type="ECO:0000256" key="1">
    <source>
        <dbReference type="SAM" id="Coils"/>
    </source>
</evidence>
<organism evidence="2 3">
    <name type="scientific">Cladonia borealis</name>
    <dbReference type="NCBI Taxonomy" id="184061"/>
    <lineage>
        <taxon>Eukaryota</taxon>
        <taxon>Fungi</taxon>
        <taxon>Dikarya</taxon>
        <taxon>Ascomycota</taxon>
        <taxon>Pezizomycotina</taxon>
        <taxon>Lecanoromycetes</taxon>
        <taxon>OSLEUM clade</taxon>
        <taxon>Lecanoromycetidae</taxon>
        <taxon>Lecanorales</taxon>
        <taxon>Lecanorineae</taxon>
        <taxon>Cladoniaceae</taxon>
        <taxon>Cladonia</taxon>
    </lineage>
</organism>
<keyword evidence="3" id="KW-1185">Reference proteome</keyword>